<protein>
    <submittedName>
        <fullName evidence="1">Uncharacterized protein</fullName>
    </submittedName>
</protein>
<proteinExistence type="predicted"/>
<gene>
    <name evidence="1" type="ORF">ACFPP7_07955</name>
</gene>
<evidence type="ECO:0000313" key="1">
    <source>
        <dbReference type="EMBL" id="MFC5520851.1"/>
    </source>
</evidence>
<name>A0ABW0Q7L4_9BURK</name>
<dbReference type="EMBL" id="JBHSMX010000011">
    <property type="protein sequence ID" value="MFC5520851.1"/>
    <property type="molecule type" value="Genomic_DNA"/>
</dbReference>
<dbReference type="RefSeq" id="WP_157090427.1">
    <property type="nucleotide sequence ID" value="NZ_JBHSMX010000011.1"/>
</dbReference>
<comment type="caution">
    <text evidence="1">The sequence shown here is derived from an EMBL/GenBank/DDBJ whole genome shotgun (WGS) entry which is preliminary data.</text>
</comment>
<reference evidence="2" key="1">
    <citation type="journal article" date="2019" name="Int. J. Syst. Evol. Microbiol.">
        <title>The Global Catalogue of Microorganisms (GCM) 10K type strain sequencing project: providing services to taxonomists for standard genome sequencing and annotation.</title>
        <authorList>
            <consortium name="The Broad Institute Genomics Platform"/>
            <consortium name="The Broad Institute Genome Sequencing Center for Infectious Disease"/>
            <person name="Wu L."/>
            <person name="Ma J."/>
        </authorList>
    </citation>
    <scope>NUCLEOTIDE SEQUENCE [LARGE SCALE GENOMIC DNA]</scope>
    <source>
        <strain evidence="2">CGMCC 4.7277</strain>
    </source>
</reference>
<sequence length="69" mass="7642">MQSSRAFIEGVGVRPRRFVHACPWFGHARTNCTFSSQLASSSRIQTTQPLAIFGARRIGTAVSMAFFHV</sequence>
<accession>A0ABW0Q7L4</accession>
<dbReference type="Proteomes" id="UP001596084">
    <property type="component" value="Unassembled WGS sequence"/>
</dbReference>
<keyword evidence="2" id="KW-1185">Reference proteome</keyword>
<evidence type="ECO:0000313" key="2">
    <source>
        <dbReference type="Proteomes" id="UP001596084"/>
    </source>
</evidence>
<organism evidence="1 2">
    <name type="scientific">Polaromonas jejuensis</name>
    <dbReference type="NCBI Taxonomy" id="457502"/>
    <lineage>
        <taxon>Bacteria</taxon>
        <taxon>Pseudomonadati</taxon>
        <taxon>Pseudomonadota</taxon>
        <taxon>Betaproteobacteria</taxon>
        <taxon>Burkholderiales</taxon>
        <taxon>Comamonadaceae</taxon>
        <taxon>Polaromonas</taxon>
    </lineage>
</organism>